<protein>
    <submittedName>
        <fullName evidence="2">Enhancer of rudimentary homolog isoform X2</fullName>
    </submittedName>
</protein>
<proteinExistence type="predicted"/>
<dbReference type="GeneID" id="117363948"/>
<reference evidence="2" key="1">
    <citation type="submission" date="2025-08" db="UniProtKB">
        <authorList>
            <consortium name="RefSeq"/>
        </authorList>
    </citation>
    <scope>IDENTIFICATION</scope>
</reference>
<dbReference type="Proteomes" id="UP000515159">
    <property type="component" value="Chromosome 7"/>
</dbReference>
<evidence type="ECO:0000313" key="1">
    <source>
        <dbReference type="Proteomes" id="UP000515159"/>
    </source>
</evidence>
<gene>
    <name evidence="2" type="primary">ERH</name>
</gene>
<name>A0A6P8RSJ5_GEOSA</name>
<sequence>MFEYILYFRPSTLVLLPTLMTAKFNPSTTPRLLHPDAILRLFFSASVSVTSANGSLVSIVAGSDKLRRVVRARKDVLPLSMLLLCGLTQFC</sequence>
<organism evidence="1 2">
    <name type="scientific">Geotrypetes seraphini</name>
    <name type="common">Gaboon caecilian</name>
    <name type="synonym">Caecilia seraphini</name>
    <dbReference type="NCBI Taxonomy" id="260995"/>
    <lineage>
        <taxon>Eukaryota</taxon>
        <taxon>Metazoa</taxon>
        <taxon>Chordata</taxon>
        <taxon>Craniata</taxon>
        <taxon>Vertebrata</taxon>
        <taxon>Euteleostomi</taxon>
        <taxon>Amphibia</taxon>
        <taxon>Gymnophiona</taxon>
        <taxon>Geotrypetes</taxon>
    </lineage>
</organism>
<accession>A0A6P8RSJ5</accession>
<keyword evidence="1" id="KW-1185">Reference proteome</keyword>
<dbReference type="RefSeq" id="XP_033808454.1">
    <property type="nucleotide sequence ID" value="XM_033952563.1"/>
</dbReference>
<evidence type="ECO:0000313" key="2">
    <source>
        <dbReference type="RefSeq" id="XP_033808454.1"/>
    </source>
</evidence>
<dbReference type="AlphaFoldDB" id="A0A6P8RSJ5"/>
<dbReference type="CTD" id="2079"/>